<keyword evidence="1" id="KW-1133">Transmembrane helix</keyword>
<comment type="caution">
    <text evidence="2">The sequence shown here is derived from an EMBL/GenBank/DDBJ whole genome shotgun (WGS) entry which is preliminary data.</text>
</comment>
<protein>
    <submittedName>
        <fullName evidence="2">Uncharacterized protein</fullName>
    </submittedName>
</protein>
<accession>A0AAE0WKX9</accession>
<evidence type="ECO:0000313" key="3">
    <source>
        <dbReference type="Proteomes" id="UP001274830"/>
    </source>
</evidence>
<gene>
    <name evidence="2" type="ORF">LTR78_006527</name>
</gene>
<reference evidence="2" key="1">
    <citation type="submission" date="2023-07" db="EMBL/GenBank/DDBJ databases">
        <title>Black Yeasts Isolated from many extreme environments.</title>
        <authorList>
            <person name="Coleine C."/>
            <person name="Stajich J.E."/>
            <person name="Selbmann L."/>
        </authorList>
    </citation>
    <scope>NUCLEOTIDE SEQUENCE</scope>
    <source>
        <strain evidence="2">CCFEE 5485</strain>
    </source>
</reference>
<sequence length="276" mass="29819">MTGPTTPQILRDTLGPMPGSFTALFAVWRWVHFPVLFLLAVIICLRSEDVNDSLRLAIANNVAEAAEANAVGNNTMTYYYLSWVPGIDGPSRAQLPFQITGVGSGRTYTLRAGYLGPFPENPSETGPPASLFIAALPHQGNSGAEMAKDATIMQCTLWNMTYNTTYSYADAVQNITATIDASTGSPVSPEESFTLNATNAHDYQSDFQRLSFQSILDTLTYFINGAISFQAGNASQLTYWSGNKSLIAMDSGIVRMVLLDTPELSFLKSNASPALT</sequence>
<dbReference type="Proteomes" id="UP001274830">
    <property type="component" value="Unassembled WGS sequence"/>
</dbReference>
<dbReference type="AlphaFoldDB" id="A0AAE0WKX9"/>
<keyword evidence="1" id="KW-0472">Membrane</keyword>
<evidence type="ECO:0000313" key="2">
    <source>
        <dbReference type="EMBL" id="KAK3673622.1"/>
    </source>
</evidence>
<keyword evidence="1" id="KW-0812">Transmembrane</keyword>
<keyword evidence="3" id="KW-1185">Reference proteome</keyword>
<name>A0AAE0WKX9_9PEZI</name>
<organism evidence="2 3">
    <name type="scientific">Recurvomyces mirabilis</name>
    <dbReference type="NCBI Taxonomy" id="574656"/>
    <lineage>
        <taxon>Eukaryota</taxon>
        <taxon>Fungi</taxon>
        <taxon>Dikarya</taxon>
        <taxon>Ascomycota</taxon>
        <taxon>Pezizomycotina</taxon>
        <taxon>Dothideomycetes</taxon>
        <taxon>Dothideomycetidae</taxon>
        <taxon>Mycosphaerellales</taxon>
        <taxon>Teratosphaeriaceae</taxon>
        <taxon>Recurvomyces</taxon>
    </lineage>
</organism>
<proteinExistence type="predicted"/>
<dbReference type="EMBL" id="JAUTXT010000024">
    <property type="protein sequence ID" value="KAK3673622.1"/>
    <property type="molecule type" value="Genomic_DNA"/>
</dbReference>
<evidence type="ECO:0000256" key="1">
    <source>
        <dbReference type="SAM" id="Phobius"/>
    </source>
</evidence>
<feature type="transmembrane region" description="Helical" evidence="1">
    <location>
        <begin position="20"/>
        <end position="45"/>
    </location>
</feature>